<dbReference type="PANTHER" id="PTHR19862:SF14">
    <property type="entry name" value="WD REPEAT-CONTAINING PROTEIN 48"/>
    <property type="match status" value="1"/>
</dbReference>
<dbReference type="SMART" id="SM00320">
    <property type="entry name" value="WD40"/>
    <property type="match status" value="7"/>
</dbReference>
<dbReference type="PROSITE" id="PS50294">
    <property type="entry name" value="WD_REPEATS_REGION"/>
    <property type="match status" value="3"/>
</dbReference>
<evidence type="ECO:0000313" key="6">
    <source>
        <dbReference type="Proteomes" id="UP001219933"/>
    </source>
</evidence>
<keyword evidence="3" id="KW-0677">Repeat</keyword>
<feature type="repeat" description="WD" evidence="4">
    <location>
        <begin position="189"/>
        <end position="226"/>
    </location>
</feature>
<evidence type="ECO:0000256" key="1">
    <source>
        <dbReference type="ARBA" id="ARBA00006917"/>
    </source>
</evidence>
<dbReference type="EMBL" id="CP119881">
    <property type="protein sequence ID" value="WFD36793.1"/>
    <property type="molecule type" value="Genomic_DNA"/>
</dbReference>
<dbReference type="Proteomes" id="UP001219933">
    <property type="component" value="Chromosome 5"/>
</dbReference>
<evidence type="ECO:0000313" key="5">
    <source>
        <dbReference type="EMBL" id="WFD36793.1"/>
    </source>
</evidence>
<dbReference type="PROSITE" id="PS50082">
    <property type="entry name" value="WD_REPEATS_2"/>
    <property type="match status" value="3"/>
</dbReference>
<feature type="repeat" description="WD" evidence="4">
    <location>
        <begin position="274"/>
        <end position="315"/>
    </location>
</feature>
<dbReference type="SUPFAM" id="SSF50978">
    <property type="entry name" value="WD40 repeat-like"/>
    <property type="match status" value="1"/>
</dbReference>
<dbReference type="CDD" id="cd00200">
    <property type="entry name" value="WD40"/>
    <property type="match status" value="1"/>
</dbReference>
<dbReference type="PRINTS" id="PR00320">
    <property type="entry name" value="GPROTEINBRPT"/>
</dbReference>
<organism evidence="5 6">
    <name type="scientific">Malassezia cuniculi</name>
    <dbReference type="NCBI Taxonomy" id="948313"/>
    <lineage>
        <taxon>Eukaryota</taxon>
        <taxon>Fungi</taxon>
        <taxon>Dikarya</taxon>
        <taxon>Basidiomycota</taxon>
        <taxon>Ustilaginomycotina</taxon>
        <taxon>Malasseziomycetes</taxon>
        <taxon>Malasseziales</taxon>
        <taxon>Malasseziaceae</taxon>
        <taxon>Malassezia</taxon>
    </lineage>
</organism>
<evidence type="ECO:0000256" key="3">
    <source>
        <dbReference type="ARBA" id="ARBA00022737"/>
    </source>
</evidence>
<evidence type="ECO:0008006" key="7">
    <source>
        <dbReference type="Google" id="ProtNLM"/>
    </source>
</evidence>
<name>A0AAF0J810_9BASI</name>
<dbReference type="PROSITE" id="PS00678">
    <property type="entry name" value="WD_REPEATS_1"/>
    <property type="match status" value="1"/>
</dbReference>
<accession>A0AAF0J810</accession>
<keyword evidence="2 4" id="KW-0853">WD repeat</keyword>
<dbReference type="InterPro" id="IPR020472">
    <property type="entry name" value="WD40_PAC1"/>
</dbReference>
<reference evidence="5" key="1">
    <citation type="submission" date="2023-03" db="EMBL/GenBank/DDBJ databases">
        <title>Mating type loci evolution in Malassezia.</title>
        <authorList>
            <person name="Coelho M.A."/>
        </authorList>
    </citation>
    <scope>NUCLEOTIDE SEQUENCE</scope>
    <source>
        <strain evidence="5">CBS 11721</strain>
    </source>
</reference>
<evidence type="ECO:0000256" key="4">
    <source>
        <dbReference type="PROSITE-ProRule" id="PRU00221"/>
    </source>
</evidence>
<dbReference type="InterPro" id="IPR001680">
    <property type="entry name" value="WD40_rpt"/>
</dbReference>
<dbReference type="GO" id="GO:0000724">
    <property type="term" value="P:double-strand break repair via homologous recombination"/>
    <property type="evidence" value="ECO:0007669"/>
    <property type="project" value="TreeGrafter"/>
</dbReference>
<dbReference type="Gene3D" id="2.130.10.10">
    <property type="entry name" value="YVTN repeat-like/Quinoprotein amine dehydrogenase"/>
    <property type="match status" value="2"/>
</dbReference>
<dbReference type="AlphaFoldDB" id="A0AAF0J810"/>
<gene>
    <name evidence="5" type="ORF">MCUN1_003683</name>
</gene>
<feature type="repeat" description="WD" evidence="4">
    <location>
        <begin position="144"/>
        <end position="176"/>
    </location>
</feature>
<keyword evidence="6" id="KW-1185">Reference proteome</keyword>
<protein>
    <recommendedName>
        <fullName evidence="7">WD repeat-containing protein 48</fullName>
    </recommendedName>
</protein>
<dbReference type="InterPro" id="IPR051246">
    <property type="entry name" value="WDR48"/>
</dbReference>
<dbReference type="InterPro" id="IPR021772">
    <property type="entry name" value="WDR48/Bun107"/>
</dbReference>
<dbReference type="PANTHER" id="PTHR19862">
    <property type="entry name" value="WD REPEAT-CONTAINING PROTEIN 48"/>
    <property type="match status" value="1"/>
</dbReference>
<evidence type="ECO:0000256" key="2">
    <source>
        <dbReference type="ARBA" id="ARBA00022574"/>
    </source>
</evidence>
<dbReference type="InterPro" id="IPR036322">
    <property type="entry name" value="WD40_repeat_dom_sf"/>
</dbReference>
<dbReference type="GO" id="GO:0043130">
    <property type="term" value="F:ubiquitin binding"/>
    <property type="evidence" value="ECO:0007669"/>
    <property type="project" value="TreeGrafter"/>
</dbReference>
<dbReference type="InterPro" id="IPR015943">
    <property type="entry name" value="WD40/YVTN_repeat-like_dom_sf"/>
</dbReference>
<comment type="similarity">
    <text evidence="1">Belongs to the WD repeat WDR48 family.</text>
</comment>
<dbReference type="Pfam" id="PF11816">
    <property type="entry name" value="DUF3337"/>
    <property type="match status" value="1"/>
</dbReference>
<dbReference type="Pfam" id="PF00400">
    <property type="entry name" value="WD40"/>
    <property type="match status" value="4"/>
</dbReference>
<proteinExistence type="inferred from homology"/>
<dbReference type="InterPro" id="IPR019775">
    <property type="entry name" value="WD40_repeat_CS"/>
</dbReference>
<sequence length="936" mass="102855">MASAAVSVRDDPLRVSYVLPPLGTIDEHPKHRFFINGDGSAYTLPLLELPKRAERKSLNGAQPRLRRIGGEMPPVAPDAYERAMRPRHLLPVTSLALDTTTPICEPHADQFHTGILYSGGQDGMVCAWDLCLSNGAATMPRQSARAHSHWISEVKLCNSNQTLLSASSDCTIKAWNPHDANSCMSPQLLGTHSDYVKALALAQATDCVVSASLDHSVCLWDLREGRHDPLWRVSTRNSLYAVGASQIGTVIAAAGVDRGISGWDPRVRRKSFELVGHLDNVRALCVSDDGKYVLSGSADSTVRLWSVGEQRCVHTFEHHTSSVWSLCAPNGDFKLFYSGDRDGNLCKVDLTNAQDYSEADCVVLAREYYDDTPSSASARGAAIYSIAALPGDYVWTTNATHSVISRWIDVPAGKIRAATQPQNRISMADIPEPDVPETANDASPLHIHPTRTINGFHGIMRAMMLSDRVHVLSIDTGGIVALWNIVRGVCLGTFDADQVTAAGVAKGLRARENGIRWRPQDTPSDTLEVVQNIIDGQGAAMPWCTLDASNGLITVHISESQALSAEMYADDIFADVFSEAPRVWNETKGMVGVWVLRNIASKFIARERQLRSERNLDGMPLLLYENGHNTLEENVRARINETEADLPMLSPLGGSQAPDTPVRIANPSPLFPGTVTTSALARDATDVLRAFFTPNEPMHAHPQPSPPTKRQFFFGIGRRDREKNDTQQESISAVQKRTAALRDLFQGEICLPPPTNDIPDLHFAYPPTLVISRVPQGSEMLQIMYGGAATHTGTHADIIELMAPIWLLRILLTQPKTPAPPEVRLTVSPWHSDKPEDARLILPQLSPSDRLLMSSRLLRIGRVAMYICEYLSKVGHNLQMIGLQTGARPTPLNSPVEVLCNGMVLSPYSTLAEVQRYAWKNSGDIRLEYRLQSSFY</sequence>